<dbReference type="InParanoid" id="A0A165BGV5"/>
<evidence type="ECO:0000313" key="1">
    <source>
        <dbReference type="EMBL" id="KZV80616.1"/>
    </source>
</evidence>
<dbReference type="EMBL" id="KV426464">
    <property type="protein sequence ID" value="KZV80616.1"/>
    <property type="molecule type" value="Genomic_DNA"/>
</dbReference>
<dbReference type="AlphaFoldDB" id="A0A165BGV5"/>
<evidence type="ECO:0000313" key="2">
    <source>
        <dbReference type="Proteomes" id="UP000077266"/>
    </source>
</evidence>
<accession>A0A165BGV5</accession>
<gene>
    <name evidence="1" type="ORF">EXIGLDRAFT_409503</name>
</gene>
<organism evidence="1 2">
    <name type="scientific">Exidia glandulosa HHB12029</name>
    <dbReference type="NCBI Taxonomy" id="1314781"/>
    <lineage>
        <taxon>Eukaryota</taxon>
        <taxon>Fungi</taxon>
        <taxon>Dikarya</taxon>
        <taxon>Basidiomycota</taxon>
        <taxon>Agaricomycotina</taxon>
        <taxon>Agaricomycetes</taxon>
        <taxon>Auriculariales</taxon>
        <taxon>Exidiaceae</taxon>
        <taxon>Exidia</taxon>
    </lineage>
</organism>
<name>A0A165BGV5_EXIGL</name>
<protein>
    <submittedName>
        <fullName evidence="1">Uncharacterized protein</fullName>
    </submittedName>
</protein>
<sequence length="190" mass="20978">MSTPGSVHYSSTPSSSTSLQRDAFYGFAASKPASYYAPTRHFLQRGFFDYEPPLLAVLAALAAVQTFTLDSAALDTLALAEVFSPERLFLLSFTTGRGTWLNNAHAFKNLTSPRTRARRLAQHRRGRTASYPRLHRMQRALASARHAASFPKYAALSISQIANSLLSAGICIMKDLLWSGRRSWDCCAQT</sequence>
<dbReference type="Proteomes" id="UP000077266">
    <property type="component" value="Unassembled WGS sequence"/>
</dbReference>
<reference evidence="1 2" key="1">
    <citation type="journal article" date="2016" name="Mol. Biol. Evol.">
        <title>Comparative Genomics of Early-Diverging Mushroom-Forming Fungi Provides Insights into the Origins of Lignocellulose Decay Capabilities.</title>
        <authorList>
            <person name="Nagy L.G."/>
            <person name="Riley R."/>
            <person name="Tritt A."/>
            <person name="Adam C."/>
            <person name="Daum C."/>
            <person name="Floudas D."/>
            <person name="Sun H."/>
            <person name="Yadav J.S."/>
            <person name="Pangilinan J."/>
            <person name="Larsson K.H."/>
            <person name="Matsuura K."/>
            <person name="Barry K."/>
            <person name="Labutti K."/>
            <person name="Kuo R."/>
            <person name="Ohm R.A."/>
            <person name="Bhattacharya S.S."/>
            <person name="Shirouzu T."/>
            <person name="Yoshinaga Y."/>
            <person name="Martin F.M."/>
            <person name="Grigoriev I.V."/>
            <person name="Hibbett D.S."/>
        </authorList>
    </citation>
    <scope>NUCLEOTIDE SEQUENCE [LARGE SCALE GENOMIC DNA]</scope>
    <source>
        <strain evidence="1 2">HHB12029</strain>
    </source>
</reference>
<keyword evidence="2" id="KW-1185">Reference proteome</keyword>
<proteinExistence type="predicted"/>